<accession>A0A2G2ZM11</accession>
<dbReference type="PANTHER" id="PTHR34222:SF83">
    <property type="entry name" value="CCHC-TYPE DOMAIN-CONTAINING PROTEIN"/>
    <property type="match status" value="1"/>
</dbReference>
<sequence>MDLQSSLHNLLSTKLDGSNFSLWEFHFGIFVQGLRPFNLTFEKWTHLRTIHEQSNLAREFELECNITKYTQGDKNVRSFYAGLQLLLSEQDQIPGQNISKAGLKEVLEERNKTRVVQFLIRLCPEFEPICGSLLNREVRPALDVVLATVLCEETILETQAAMESTPLPSVASLKKNICAYCKIIGHHISDCRRHPNHSRNAHQAYQTNVTTSSGSFPSGHDLEKLIRDSIEAALP</sequence>
<dbReference type="Gramene" id="PHT83029">
    <property type="protein sequence ID" value="PHT83029"/>
    <property type="gene ID" value="T459_11472"/>
</dbReference>
<evidence type="ECO:0000313" key="2">
    <source>
        <dbReference type="Proteomes" id="UP000222542"/>
    </source>
</evidence>
<name>A0A2G2ZM11_CAPAN</name>
<dbReference type="GO" id="GO:0003676">
    <property type="term" value="F:nucleic acid binding"/>
    <property type="evidence" value="ECO:0007669"/>
    <property type="project" value="InterPro"/>
</dbReference>
<comment type="caution">
    <text evidence="1">The sequence shown here is derived from an EMBL/GenBank/DDBJ whole genome shotgun (WGS) entry which is preliminary data.</text>
</comment>
<dbReference type="InterPro" id="IPR036875">
    <property type="entry name" value="Znf_CCHC_sf"/>
</dbReference>
<protein>
    <recommendedName>
        <fullName evidence="3">Retrotransposon gag domain-containing protein</fullName>
    </recommendedName>
</protein>
<reference evidence="1 2" key="1">
    <citation type="journal article" date="2014" name="Nat. Genet.">
        <title>Genome sequence of the hot pepper provides insights into the evolution of pungency in Capsicum species.</title>
        <authorList>
            <person name="Kim S."/>
            <person name="Park M."/>
            <person name="Yeom S.I."/>
            <person name="Kim Y.M."/>
            <person name="Lee J.M."/>
            <person name="Lee H.A."/>
            <person name="Seo E."/>
            <person name="Choi J."/>
            <person name="Cheong K."/>
            <person name="Kim K.T."/>
            <person name="Jung K."/>
            <person name="Lee G.W."/>
            <person name="Oh S.K."/>
            <person name="Bae C."/>
            <person name="Kim S.B."/>
            <person name="Lee H.Y."/>
            <person name="Kim S.Y."/>
            <person name="Kim M.S."/>
            <person name="Kang B.C."/>
            <person name="Jo Y.D."/>
            <person name="Yang H.B."/>
            <person name="Jeong H.J."/>
            <person name="Kang W.H."/>
            <person name="Kwon J.K."/>
            <person name="Shin C."/>
            <person name="Lim J.Y."/>
            <person name="Park J.H."/>
            <person name="Huh J.H."/>
            <person name="Kim J.S."/>
            <person name="Kim B.D."/>
            <person name="Cohen O."/>
            <person name="Paran I."/>
            <person name="Suh M.C."/>
            <person name="Lee S.B."/>
            <person name="Kim Y.K."/>
            <person name="Shin Y."/>
            <person name="Noh S.J."/>
            <person name="Park J."/>
            <person name="Seo Y.S."/>
            <person name="Kwon S.Y."/>
            <person name="Kim H.A."/>
            <person name="Park J.M."/>
            <person name="Kim H.J."/>
            <person name="Choi S.B."/>
            <person name="Bosland P.W."/>
            <person name="Reeves G."/>
            <person name="Jo S.H."/>
            <person name="Lee B.W."/>
            <person name="Cho H.T."/>
            <person name="Choi H.S."/>
            <person name="Lee M.S."/>
            <person name="Yu Y."/>
            <person name="Do Choi Y."/>
            <person name="Park B.S."/>
            <person name="van Deynze A."/>
            <person name="Ashrafi H."/>
            <person name="Hill T."/>
            <person name="Kim W.T."/>
            <person name="Pai H.S."/>
            <person name="Ahn H.K."/>
            <person name="Yeam I."/>
            <person name="Giovannoni J.J."/>
            <person name="Rose J.K."/>
            <person name="Sorensen I."/>
            <person name="Lee S.J."/>
            <person name="Kim R.W."/>
            <person name="Choi I.Y."/>
            <person name="Choi B.S."/>
            <person name="Lim J.S."/>
            <person name="Lee Y.H."/>
            <person name="Choi D."/>
        </authorList>
    </citation>
    <scope>NUCLEOTIDE SEQUENCE [LARGE SCALE GENOMIC DNA]</scope>
    <source>
        <strain evidence="2">cv. CM334</strain>
    </source>
</reference>
<evidence type="ECO:0008006" key="3">
    <source>
        <dbReference type="Google" id="ProtNLM"/>
    </source>
</evidence>
<gene>
    <name evidence="1" type="ORF">T459_11472</name>
</gene>
<reference evidence="1 2" key="2">
    <citation type="journal article" date="2017" name="Genome Biol.">
        <title>New reference genome sequences of hot pepper reveal the massive evolution of plant disease-resistance genes by retroduplication.</title>
        <authorList>
            <person name="Kim S."/>
            <person name="Park J."/>
            <person name="Yeom S.I."/>
            <person name="Kim Y.M."/>
            <person name="Seo E."/>
            <person name="Kim K.T."/>
            <person name="Kim M.S."/>
            <person name="Lee J.M."/>
            <person name="Cheong K."/>
            <person name="Shin H.S."/>
            <person name="Kim S.B."/>
            <person name="Han K."/>
            <person name="Lee J."/>
            <person name="Park M."/>
            <person name="Lee H.A."/>
            <person name="Lee H.Y."/>
            <person name="Lee Y."/>
            <person name="Oh S."/>
            <person name="Lee J.H."/>
            <person name="Choi E."/>
            <person name="Choi E."/>
            <person name="Lee S.E."/>
            <person name="Jeon J."/>
            <person name="Kim H."/>
            <person name="Choi G."/>
            <person name="Song H."/>
            <person name="Lee J."/>
            <person name="Lee S.C."/>
            <person name="Kwon J.K."/>
            <person name="Lee H.Y."/>
            <person name="Koo N."/>
            <person name="Hong Y."/>
            <person name="Kim R.W."/>
            <person name="Kang W.H."/>
            <person name="Huh J.H."/>
            <person name="Kang B.C."/>
            <person name="Yang T.J."/>
            <person name="Lee Y.H."/>
            <person name="Bennetzen J.L."/>
            <person name="Choi D."/>
        </authorList>
    </citation>
    <scope>NUCLEOTIDE SEQUENCE [LARGE SCALE GENOMIC DNA]</scope>
    <source>
        <strain evidence="2">cv. CM334</strain>
    </source>
</reference>
<dbReference type="Proteomes" id="UP000222542">
    <property type="component" value="Unassembled WGS sequence"/>
</dbReference>
<evidence type="ECO:0000313" key="1">
    <source>
        <dbReference type="EMBL" id="PHT83029.1"/>
    </source>
</evidence>
<organism evidence="1 2">
    <name type="scientific">Capsicum annuum</name>
    <name type="common">Capsicum pepper</name>
    <dbReference type="NCBI Taxonomy" id="4072"/>
    <lineage>
        <taxon>Eukaryota</taxon>
        <taxon>Viridiplantae</taxon>
        <taxon>Streptophyta</taxon>
        <taxon>Embryophyta</taxon>
        <taxon>Tracheophyta</taxon>
        <taxon>Spermatophyta</taxon>
        <taxon>Magnoliopsida</taxon>
        <taxon>eudicotyledons</taxon>
        <taxon>Gunneridae</taxon>
        <taxon>Pentapetalae</taxon>
        <taxon>asterids</taxon>
        <taxon>lamiids</taxon>
        <taxon>Solanales</taxon>
        <taxon>Solanaceae</taxon>
        <taxon>Solanoideae</taxon>
        <taxon>Capsiceae</taxon>
        <taxon>Capsicum</taxon>
    </lineage>
</organism>
<dbReference type="Gene3D" id="4.10.60.10">
    <property type="entry name" value="Zinc finger, CCHC-type"/>
    <property type="match status" value="1"/>
</dbReference>
<dbReference type="SUPFAM" id="SSF57756">
    <property type="entry name" value="Retrovirus zinc finger-like domains"/>
    <property type="match status" value="1"/>
</dbReference>
<dbReference type="GO" id="GO:0008270">
    <property type="term" value="F:zinc ion binding"/>
    <property type="evidence" value="ECO:0007669"/>
    <property type="project" value="InterPro"/>
</dbReference>
<dbReference type="EMBL" id="AYRZ02000004">
    <property type="protein sequence ID" value="PHT83029.1"/>
    <property type="molecule type" value="Genomic_DNA"/>
</dbReference>
<dbReference type="PANTHER" id="PTHR34222">
    <property type="entry name" value="GAG_PRE-INTEGRS DOMAIN-CONTAINING PROTEIN"/>
    <property type="match status" value="1"/>
</dbReference>
<proteinExistence type="predicted"/>
<dbReference type="AlphaFoldDB" id="A0A2G2ZM11"/>
<keyword evidence="2" id="KW-1185">Reference proteome</keyword>
<dbReference type="OMA" id="NTTHMAF"/>